<evidence type="ECO:0000256" key="1">
    <source>
        <dbReference type="SAM" id="MobiDB-lite"/>
    </source>
</evidence>
<dbReference type="EMBL" id="JAGKQH010000016">
    <property type="protein sequence ID" value="KAG6576748.1"/>
    <property type="molecule type" value="Genomic_DNA"/>
</dbReference>
<protein>
    <submittedName>
        <fullName evidence="2">Uncharacterized protein</fullName>
    </submittedName>
</protein>
<reference evidence="2 3" key="1">
    <citation type="journal article" date="2021" name="Hortic Res">
        <title>The domestication of Cucurbita argyrosperma as revealed by the genome of its wild relative.</title>
        <authorList>
            <person name="Barrera-Redondo J."/>
            <person name="Sanchez-de la Vega G."/>
            <person name="Aguirre-Liguori J.A."/>
            <person name="Castellanos-Morales G."/>
            <person name="Gutierrez-Guerrero Y.T."/>
            <person name="Aguirre-Dugua X."/>
            <person name="Aguirre-Planter E."/>
            <person name="Tenaillon M.I."/>
            <person name="Lira-Saade R."/>
            <person name="Eguiarte L.E."/>
        </authorList>
    </citation>
    <scope>NUCLEOTIDE SEQUENCE [LARGE SCALE GENOMIC DNA]</scope>
    <source>
        <strain evidence="2">JBR-2021</strain>
    </source>
</reference>
<gene>
    <name evidence="2" type="ORF">SDJN03_24322</name>
</gene>
<feature type="compositionally biased region" description="Basic and acidic residues" evidence="1">
    <location>
        <begin position="12"/>
        <end position="21"/>
    </location>
</feature>
<proteinExistence type="predicted"/>
<feature type="region of interest" description="Disordered" evidence="1">
    <location>
        <begin position="1"/>
        <end position="32"/>
    </location>
</feature>
<sequence length="92" mass="10344">MAKGLQRQHGKGVTEADKRTPSSDVAENSKSAHEPPLLKFTFDLADDGTLVSVHKTRFWSYPGLEPDAIWLDRTSHIFPNDGVVELRRSRQV</sequence>
<organism evidence="2 3">
    <name type="scientific">Cucurbita argyrosperma subsp. sororia</name>
    <dbReference type="NCBI Taxonomy" id="37648"/>
    <lineage>
        <taxon>Eukaryota</taxon>
        <taxon>Viridiplantae</taxon>
        <taxon>Streptophyta</taxon>
        <taxon>Embryophyta</taxon>
        <taxon>Tracheophyta</taxon>
        <taxon>Spermatophyta</taxon>
        <taxon>Magnoliopsida</taxon>
        <taxon>eudicotyledons</taxon>
        <taxon>Gunneridae</taxon>
        <taxon>Pentapetalae</taxon>
        <taxon>rosids</taxon>
        <taxon>fabids</taxon>
        <taxon>Cucurbitales</taxon>
        <taxon>Cucurbitaceae</taxon>
        <taxon>Cucurbiteae</taxon>
        <taxon>Cucurbita</taxon>
    </lineage>
</organism>
<keyword evidence="3" id="KW-1185">Reference proteome</keyword>
<comment type="caution">
    <text evidence="2">The sequence shown here is derived from an EMBL/GenBank/DDBJ whole genome shotgun (WGS) entry which is preliminary data.</text>
</comment>
<name>A0AAV6M842_9ROSI</name>
<dbReference type="Proteomes" id="UP000685013">
    <property type="component" value="Chromosome 16"/>
</dbReference>
<evidence type="ECO:0000313" key="3">
    <source>
        <dbReference type="Proteomes" id="UP000685013"/>
    </source>
</evidence>
<accession>A0AAV6M842</accession>
<feature type="compositionally biased region" description="Basic residues" evidence="1">
    <location>
        <begin position="1"/>
        <end position="10"/>
    </location>
</feature>
<evidence type="ECO:0000313" key="2">
    <source>
        <dbReference type="EMBL" id="KAG6576748.1"/>
    </source>
</evidence>
<feature type="non-terminal residue" evidence="2">
    <location>
        <position position="1"/>
    </location>
</feature>
<dbReference type="AlphaFoldDB" id="A0AAV6M842"/>